<feature type="domain" description="C2H2-type" evidence="14">
    <location>
        <begin position="167"/>
        <end position="194"/>
    </location>
</feature>
<feature type="domain" description="C2H2-type" evidence="14">
    <location>
        <begin position="70"/>
        <end position="97"/>
    </location>
</feature>
<evidence type="ECO:0000256" key="1">
    <source>
        <dbReference type="ARBA" id="ARBA00003767"/>
    </source>
</evidence>
<dbReference type="PROSITE" id="PS50157">
    <property type="entry name" value="ZINC_FINGER_C2H2_2"/>
    <property type="match status" value="12"/>
</dbReference>
<reference evidence="16" key="2">
    <citation type="journal article" date="2013" name="Nature">
        <title>The zebrafish reference genome sequence and its relationship to the human genome.</title>
        <authorList>
            <consortium name="Genome Reference Consortium Zebrafish"/>
            <person name="Howe K."/>
            <person name="Clark M.D."/>
            <person name="Torroja C.F."/>
            <person name="Torrance J."/>
            <person name="Berthelot C."/>
            <person name="Muffato M."/>
            <person name="Collins J.E."/>
            <person name="Humphray S."/>
            <person name="McLaren K."/>
            <person name="Matthews L."/>
            <person name="McLaren S."/>
            <person name="Sealy I."/>
            <person name="Caccamo M."/>
            <person name="Churcher C."/>
            <person name="Scott C."/>
            <person name="Barrett J.C."/>
            <person name="Koch R."/>
            <person name="Rauch G.J."/>
            <person name="White S."/>
            <person name="Chow W."/>
            <person name="Kilian B."/>
            <person name="Quintais L.T."/>
            <person name="Guerra-Assuncao J.A."/>
            <person name="Zhou Y."/>
            <person name="Gu Y."/>
            <person name="Yen J."/>
            <person name="Vogel J.H."/>
            <person name="Eyre T."/>
            <person name="Redmond S."/>
            <person name="Banerjee R."/>
            <person name="Chi J."/>
            <person name="Fu B."/>
            <person name="Langley E."/>
            <person name="Maguire S.F."/>
            <person name="Laird G.K."/>
            <person name="Lloyd D."/>
            <person name="Kenyon E."/>
            <person name="Donaldson S."/>
            <person name="Sehra H."/>
            <person name="Almeida-King J."/>
            <person name="Loveland J."/>
            <person name="Trevanion S."/>
            <person name="Jones M."/>
            <person name="Quail M."/>
            <person name="Willey D."/>
            <person name="Hunt A."/>
            <person name="Burton J."/>
            <person name="Sims S."/>
            <person name="McLay K."/>
            <person name="Plumb B."/>
            <person name="Davis J."/>
            <person name="Clee C."/>
            <person name="Oliver K."/>
            <person name="Clark R."/>
            <person name="Riddle C."/>
            <person name="Elliot D."/>
            <person name="Eliott D."/>
            <person name="Threadgold G."/>
            <person name="Harden G."/>
            <person name="Ware D."/>
            <person name="Begum S."/>
            <person name="Mortimore B."/>
            <person name="Mortimer B."/>
            <person name="Kerry G."/>
            <person name="Heath P."/>
            <person name="Phillimore B."/>
            <person name="Tracey A."/>
            <person name="Corby N."/>
            <person name="Dunn M."/>
            <person name="Johnson C."/>
            <person name="Wood J."/>
            <person name="Clark S."/>
            <person name="Pelan S."/>
            <person name="Griffiths G."/>
            <person name="Smith M."/>
            <person name="Glithero R."/>
            <person name="Howden P."/>
            <person name="Barker N."/>
            <person name="Lloyd C."/>
            <person name="Stevens C."/>
            <person name="Harley J."/>
            <person name="Holt K."/>
            <person name="Panagiotidis G."/>
            <person name="Lovell J."/>
            <person name="Beasley H."/>
            <person name="Henderson C."/>
            <person name="Gordon D."/>
            <person name="Auger K."/>
            <person name="Wright D."/>
            <person name="Collins J."/>
            <person name="Raisen C."/>
            <person name="Dyer L."/>
            <person name="Leung K."/>
            <person name="Robertson L."/>
            <person name="Ambridge K."/>
            <person name="Leongamornlert D."/>
            <person name="McGuire S."/>
            <person name="Gilderthorp R."/>
            <person name="Griffiths C."/>
            <person name="Manthravadi D."/>
            <person name="Nichol S."/>
            <person name="Barker G."/>
            <person name="Whitehead S."/>
            <person name="Kay M."/>
            <person name="Brown J."/>
            <person name="Murnane C."/>
            <person name="Gray E."/>
            <person name="Humphries M."/>
            <person name="Sycamore N."/>
            <person name="Barker D."/>
            <person name="Saunders D."/>
            <person name="Wallis J."/>
            <person name="Babbage A."/>
            <person name="Hammond S."/>
            <person name="Mashreghi-Mohammadi M."/>
            <person name="Barr L."/>
            <person name="Martin S."/>
            <person name="Wray P."/>
            <person name="Ellington A."/>
            <person name="Matthews N."/>
            <person name="Ellwood M."/>
            <person name="Woodmansey R."/>
            <person name="Clark G."/>
            <person name="Cooper J."/>
            <person name="Cooper J."/>
            <person name="Tromans A."/>
            <person name="Grafham D."/>
            <person name="Skuce C."/>
            <person name="Pandian R."/>
            <person name="Andrews R."/>
            <person name="Harrison E."/>
            <person name="Kimberley A."/>
            <person name="Garnett J."/>
            <person name="Fosker N."/>
            <person name="Hall R."/>
            <person name="Garner P."/>
            <person name="Kelly D."/>
            <person name="Bird C."/>
            <person name="Palmer S."/>
            <person name="Gehring I."/>
            <person name="Berger A."/>
            <person name="Dooley C.M."/>
            <person name="Ersan-Urun Z."/>
            <person name="Eser C."/>
            <person name="Geiger H."/>
            <person name="Geisler M."/>
            <person name="Karotki L."/>
            <person name="Kirn A."/>
            <person name="Konantz J."/>
            <person name="Konantz M."/>
            <person name="Oberlander M."/>
            <person name="Rudolph-Geiger S."/>
            <person name="Teucke M."/>
            <person name="Lanz C."/>
            <person name="Raddatz G."/>
            <person name="Osoegawa K."/>
            <person name="Zhu B."/>
            <person name="Rapp A."/>
            <person name="Widaa S."/>
            <person name="Langford C."/>
            <person name="Yang F."/>
            <person name="Schuster S.C."/>
            <person name="Carter N.P."/>
            <person name="Harrow J."/>
            <person name="Ning Z."/>
            <person name="Herrero J."/>
            <person name="Searle S.M."/>
            <person name="Enright A."/>
            <person name="Geisler R."/>
            <person name="Plasterk R.H."/>
            <person name="Lee C."/>
            <person name="Westerfield M."/>
            <person name="de Jong P.J."/>
            <person name="Zon L.I."/>
            <person name="Postlethwait J.H."/>
            <person name="Nusslein-Volhard C."/>
            <person name="Hubbard T.J."/>
            <person name="Roest Crollius H."/>
            <person name="Rogers J."/>
            <person name="Stemple D.L."/>
        </authorList>
    </citation>
    <scope>NUCLEOTIDE SEQUENCE [LARGE SCALE GENOMIC DNA]</scope>
</reference>
<evidence type="ECO:0000256" key="7">
    <source>
        <dbReference type="ARBA" id="ARBA00022833"/>
    </source>
</evidence>
<dbReference type="PANTHER" id="PTHR24377">
    <property type="entry name" value="IP01015P-RELATED"/>
    <property type="match status" value="1"/>
</dbReference>
<dbReference type="Pfam" id="PF13912">
    <property type="entry name" value="zf-C2H2_6"/>
    <property type="match status" value="1"/>
</dbReference>
<dbReference type="FunFam" id="3.30.160.60:FF:001450">
    <property type="entry name" value="zinc finger protein 774"/>
    <property type="match status" value="1"/>
</dbReference>
<keyword evidence="9" id="KW-0238">DNA-binding</keyword>
<reference evidence="17" key="3">
    <citation type="journal article" date="2016" name="BMC Genomics">
        <title>Gene evolution and gene expression after whole genome duplication in fish: the PhyloFish database.</title>
        <authorList>
            <person name="Pasquier J."/>
            <person name="Cabau C."/>
            <person name="Nguyen T."/>
            <person name="Jouanno E."/>
            <person name="Severac D."/>
            <person name="Braasch I."/>
            <person name="Journot L."/>
            <person name="Pontarotti P."/>
            <person name="Klopp C."/>
            <person name="Postlethwait J.H."/>
            <person name="Guiguen Y."/>
            <person name="Bobe J."/>
        </authorList>
    </citation>
    <scope>NUCLEOTIDE SEQUENCE</scope>
</reference>
<gene>
    <name evidence="15 17 18" type="ORF">zgc:173486</name>
</gene>
<dbReference type="InterPro" id="IPR050826">
    <property type="entry name" value="Krueppel_C2H2_ZnFinger"/>
</dbReference>
<evidence type="ECO:0000256" key="9">
    <source>
        <dbReference type="ARBA" id="ARBA00023125"/>
    </source>
</evidence>
<keyword evidence="10" id="KW-0804">Transcription</keyword>
<dbReference type="PhylomeDB" id="B0JZI1"/>
<dbReference type="FunFam" id="3.30.160.60:FF:000771">
    <property type="entry name" value="zinc finger protein 648"/>
    <property type="match status" value="1"/>
</dbReference>
<feature type="region of interest" description="Disordered" evidence="13">
    <location>
        <begin position="133"/>
        <end position="155"/>
    </location>
</feature>
<evidence type="ECO:0000256" key="12">
    <source>
        <dbReference type="PROSITE-ProRule" id="PRU00042"/>
    </source>
</evidence>
<evidence type="ECO:0000256" key="8">
    <source>
        <dbReference type="ARBA" id="ARBA00023015"/>
    </source>
</evidence>
<dbReference type="RefSeq" id="NP_001108543.1">
    <property type="nucleotide sequence ID" value="NM_001115071.1"/>
</dbReference>
<protein>
    <submittedName>
        <fullName evidence="17">Uncharacterized protein LOC100006445</fullName>
    </submittedName>
    <submittedName>
        <fullName evidence="15">Zgc:173486 protein</fullName>
    </submittedName>
</protein>
<sequence>MKNHLNVHSKMKRFLCTLCGKSYNHPNSLRRHQMVHTGERPYKCSHCGKTFNDSGSLKAHERIHTGEKPYTCTQCGKSFIRSSDRNRHMMTHSSAAISERQRQSLLKDSEKMSDPEPCRIKQEETEELIDVKVESEDEEKHHVKSEEETHTSTEHSVLLNSTAVKGFVCTRCGKNFGRKFDLKRHMWIHTGEKPYKCSQCDKKFCKLQDLKTHKKIHTKGFLCIACGKSFRDTFSLRRHTHKSLERNEDMKNHFNVHSTMKHFSCCLCGKSYNHPHSLRRHQTIHTGERPYKCSYCEKTFSESGSLRSHERIHTGEKPFTCTQCGKSFIRSSDRNRHMMTHSSAAINERQRQSLLKDSEKMSDPEPCRIKQEDTEEQTEVKVESEVLWGIEDEEKHHVKSEEETRTNTDGSVSMNSTAVKSLACTQCGKRFSRKYGLIIHMKIHAGEKPYKCSHCDKGFSKLRDLKAHRKIHPKEKPYRCIACGRSFMDIFILQTHTKKFHGKLIV</sequence>
<keyword evidence="16" id="KW-1185">Reference proteome</keyword>
<evidence type="ECO:0000256" key="6">
    <source>
        <dbReference type="ARBA" id="ARBA00022771"/>
    </source>
</evidence>
<keyword evidence="7" id="KW-0862">Zinc</keyword>
<keyword evidence="8" id="KW-0805">Transcription regulation</keyword>
<organism evidence="15">
    <name type="scientific">Danio rerio</name>
    <name type="common">Zebrafish</name>
    <name type="synonym">Brachydanio rerio</name>
    <dbReference type="NCBI Taxonomy" id="7955"/>
    <lineage>
        <taxon>Eukaryota</taxon>
        <taxon>Metazoa</taxon>
        <taxon>Chordata</taxon>
        <taxon>Craniata</taxon>
        <taxon>Vertebrata</taxon>
        <taxon>Euteleostomi</taxon>
        <taxon>Actinopterygii</taxon>
        <taxon>Neopterygii</taxon>
        <taxon>Teleostei</taxon>
        <taxon>Ostariophysi</taxon>
        <taxon>Cypriniformes</taxon>
        <taxon>Danionidae</taxon>
        <taxon>Danioninae</taxon>
        <taxon>Danio</taxon>
    </lineage>
</organism>
<feature type="domain" description="C2H2-type" evidence="14">
    <location>
        <begin position="319"/>
        <end position="346"/>
    </location>
</feature>
<feature type="domain" description="C2H2-type" evidence="14">
    <location>
        <begin position="42"/>
        <end position="69"/>
    </location>
</feature>
<evidence type="ECO:0000259" key="14">
    <source>
        <dbReference type="PROSITE" id="PS50157"/>
    </source>
</evidence>
<dbReference type="ZFIN" id="ZDB-GENE-080305-13">
    <property type="gene designation" value="zgc:173486"/>
</dbReference>
<dbReference type="InterPro" id="IPR036236">
    <property type="entry name" value="Znf_C2H2_sf"/>
</dbReference>
<accession>B0JZI1</accession>
<dbReference type="SMART" id="SM00355">
    <property type="entry name" value="ZnF_C2H2"/>
    <property type="match status" value="12"/>
</dbReference>
<comment type="function">
    <text evidence="1">May be involved in transcriptional regulation.</text>
</comment>
<evidence type="ECO:0000256" key="5">
    <source>
        <dbReference type="ARBA" id="ARBA00022737"/>
    </source>
</evidence>
<feature type="domain" description="C2H2-type" evidence="14">
    <location>
        <begin position="478"/>
        <end position="501"/>
    </location>
</feature>
<comment type="similarity">
    <text evidence="3">Belongs to the krueppel C2H2-type zinc-finger protein family.</text>
</comment>
<comment type="subcellular location">
    <subcellularLocation>
        <location evidence="2">Nucleus</location>
    </subcellularLocation>
</comment>
<dbReference type="Proteomes" id="UP000000437">
    <property type="component" value="Chromosome 22"/>
</dbReference>
<dbReference type="FunFam" id="3.30.160.60:FF:001837">
    <property type="entry name" value="Zgc:110821"/>
    <property type="match status" value="2"/>
</dbReference>
<feature type="compositionally biased region" description="Basic and acidic residues" evidence="13">
    <location>
        <begin position="99"/>
        <end position="121"/>
    </location>
</feature>
<evidence type="ECO:0000256" key="3">
    <source>
        <dbReference type="ARBA" id="ARBA00006991"/>
    </source>
</evidence>
<feature type="region of interest" description="Disordered" evidence="13">
    <location>
        <begin position="92"/>
        <end position="121"/>
    </location>
</feature>
<feature type="domain" description="C2H2-type" evidence="14">
    <location>
        <begin position="195"/>
        <end position="218"/>
    </location>
</feature>
<dbReference type="FunFam" id="3.30.160.60:FF:001954">
    <property type="entry name" value="Zinc finger protein 787"/>
    <property type="match status" value="1"/>
</dbReference>
<dbReference type="SUPFAM" id="SSF57667">
    <property type="entry name" value="beta-beta-alpha zinc fingers"/>
    <property type="match status" value="7"/>
</dbReference>
<dbReference type="AlphaFoldDB" id="B0JZI1"/>
<feature type="domain" description="C2H2-type" evidence="14">
    <location>
        <begin position="263"/>
        <end position="290"/>
    </location>
</feature>
<dbReference type="InterPro" id="IPR013087">
    <property type="entry name" value="Znf_C2H2_type"/>
</dbReference>
<evidence type="ECO:0000256" key="11">
    <source>
        <dbReference type="ARBA" id="ARBA00023242"/>
    </source>
</evidence>
<dbReference type="PROSITE" id="PS00028">
    <property type="entry name" value="ZINC_FINGER_C2H2_1"/>
    <property type="match status" value="11"/>
</dbReference>
<keyword evidence="6 12" id="KW-0863">Zinc-finger</keyword>
<feature type="domain" description="C2H2-type" evidence="14">
    <location>
        <begin position="422"/>
        <end position="449"/>
    </location>
</feature>
<feature type="domain" description="C2H2-type" evidence="14">
    <location>
        <begin position="14"/>
        <end position="41"/>
    </location>
</feature>
<keyword evidence="4" id="KW-0479">Metal-binding</keyword>
<dbReference type="FunFam" id="3.30.160.60:FF:002604">
    <property type="entry name" value="Zinc finger protein 715"/>
    <property type="match status" value="1"/>
</dbReference>
<proteinExistence type="evidence at transcript level"/>
<evidence type="ECO:0000313" key="17">
    <source>
        <dbReference type="RefSeq" id="NP_001108543.1"/>
    </source>
</evidence>
<dbReference type="OrthoDB" id="4748970at2759"/>
<feature type="domain" description="C2H2-type" evidence="14">
    <location>
        <begin position="221"/>
        <end position="250"/>
    </location>
</feature>
<name>B0JZI1_DANRE</name>
<keyword evidence="5" id="KW-0677">Repeat</keyword>
<feature type="domain" description="C2H2-type" evidence="14">
    <location>
        <begin position="450"/>
        <end position="477"/>
    </location>
</feature>
<evidence type="ECO:0000313" key="16">
    <source>
        <dbReference type="Proteomes" id="UP000000437"/>
    </source>
</evidence>
<dbReference type="Gene3D" id="3.30.160.60">
    <property type="entry name" value="Classic Zinc Finger"/>
    <property type="match status" value="11"/>
</dbReference>
<reference evidence="15" key="1">
    <citation type="submission" date="2008-02" db="EMBL/GenBank/DDBJ databases">
        <authorList>
            <consortium name="NIH - Zebrafish Gene Collection (ZGC) project"/>
        </authorList>
    </citation>
    <scope>NUCLEOTIDE SEQUENCE [LARGE SCALE MRNA]</scope>
    <source>
        <tissue evidence="15">Ovary</tissue>
    </source>
</reference>
<evidence type="ECO:0000313" key="18">
    <source>
        <dbReference type="ZFIN" id="ZDB-GENE-080305-13"/>
    </source>
</evidence>
<dbReference type="Pfam" id="PF00096">
    <property type="entry name" value="zf-C2H2"/>
    <property type="match status" value="9"/>
</dbReference>
<dbReference type="GO" id="GO:0005634">
    <property type="term" value="C:nucleus"/>
    <property type="evidence" value="ECO:0007669"/>
    <property type="project" value="UniProtKB-SubCell"/>
</dbReference>
<evidence type="ECO:0000256" key="2">
    <source>
        <dbReference type="ARBA" id="ARBA00004123"/>
    </source>
</evidence>
<dbReference type="KEGG" id="dre:100006445"/>
<evidence type="ECO:0000313" key="15">
    <source>
        <dbReference type="EMBL" id="AAI59187.1"/>
    </source>
</evidence>
<keyword evidence="11" id="KW-0539">Nucleus</keyword>
<dbReference type="GO" id="GO:0003677">
    <property type="term" value="F:DNA binding"/>
    <property type="evidence" value="ECO:0007669"/>
    <property type="project" value="UniProtKB-KW"/>
</dbReference>
<reference evidence="17" key="4">
    <citation type="submission" date="2025-04" db="UniProtKB">
        <authorList>
            <consortium name="RefSeq"/>
        </authorList>
    </citation>
    <scope>IDENTIFICATION</scope>
</reference>
<dbReference type="GeneID" id="100006445"/>
<feature type="compositionally biased region" description="Basic and acidic residues" evidence="13">
    <location>
        <begin position="133"/>
        <end position="153"/>
    </location>
</feature>
<dbReference type="GO" id="GO:0008270">
    <property type="term" value="F:zinc ion binding"/>
    <property type="evidence" value="ECO:0007669"/>
    <property type="project" value="UniProtKB-KW"/>
</dbReference>
<dbReference type="AGR" id="ZFIN:ZDB-GENE-080305-13"/>
<dbReference type="EMBL" id="BC159186">
    <property type="protein sequence ID" value="AAI59187.1"/>
    <property type="molecule type" value="mRNA"/>
</dbReference>
<feature type="domain" description="C2H2-type" evidence="14">
    <location>
        <begin position="291"/>
        <end position="318"/>
    </location>
</feature>
<dbReference type="FunFam" id="3.30.160.60:FF:004108">
    <property type="entry name" value="Zgc:173486"/>
    <property type="match status" value="1"/>
</dbReference>
<dbReference type="FunFam" id="3.30.160.60:FF:000097">
    <property type="entry name" value="Zinc finger protein"/>
    <property type="match status" value="2"/>
</dbReference>
<evidence type="ECO:0000256" key="10">
    <source>
        <dbReference type="ARBA" id="ARBA00023163"/>
    </source>
</evidence>
<evidence type="ECO:0000256" key="4">
    <source>
        <dbReference type="ARBA" id="ARBA00022723"/>
    </source>
</evidence>
<evidence type="ECO:0000256" key="13">
    <source>
        <dbReference type="SAM" id="MobiDB-lite"/>
    </source>
</evidence>